<organism evidence="3 4">
    <name type="scientific">Funneliformis geosporum</name>
    <dbReference type="NCBI Taxonomy" id="1117311"/>
    <lineage>
        <taxon>Eukaryota</taxon>
        <taxon>Fungi</taxon>
        <taxon>Fungi incertae sedis</taxon>
        <taxon>Mucoromycota</taxon>
        <taxon>Glomeromycotina</taxon>
        <taxon>Glomeromycetes</taxon>
        <taxon>Glomerales</taxon>
        <taxon>Glomeraceae</taxon>
        <taxon>Funneliformis</taxon>
    </lineage>
</organism>
<evidence type="ECO:0000256" key="2">
    <source>
        <dbReference type="SAM" id="MobiDB-lite"/>
    </source>
</evidence>
<reference evidence="3" key="1">
    <citation type="submission" date="2022-08" db="EMBL/GenBank/DDBJ databases">
        <authorList>
            <person name="Kallberg Y."/>
            <person name="Tangrot J."/>
            <person name="Rosling A."/>
        </authorList>
    </citation>
    <scope>NUCLEOTIDE SEQUENCE</scope>
    <source>
        <strain evidence="3">Wild A</strain>
    </source>
</reference>
<feature type="coiled-coil region" evidence="1">
    <location>
        <begin position="29"/>
        <end position="56"/>
    </location>
</feature>
<proteinExistence type="predicted"/>
<protein>
    <submittedName>
        <fullName evidence="3">19275_t:CDS:1</fullName>
    </submittedName>
</protein>
<sequence>QKPPKSPQNKNLVTPPTDPNAYLKSEQERLATKKALERTEEDKDDLKRQLVAQRKIEIEKKHNKESNDFKSEFIKLQEQKG</sequence>
<accession>A0A9W4TCM6</accession>
<evidence type="ECO:0000313" key="3">
    <source>
        <dbReference type="EMBL" id="CAI2201236.1"/>
    </source>
</evidence>
<keyword evidence="1" id="KW-0175">Coiled coil</keyword>
<gene>
    <name evidence="3" type="ORF">FWILDA_LOCUS19965</name>
</gene>
<feature type="region of interest" description="Disordered" evidence="2">
    <location>
        <begin position="1"/>
        <end position="25"/>
    </location>
</feature>
<evidence type="ECO:0000313" key="4">
    <source>
        <dbReference type="Proteomes" id="UP001153678"/>
    </source>
</evidence>
<feature type="region of interest" description="Disordered" evidence="2">
    <location>
        <begin position="60"/>
        <end position="81"/>
    </location>
</feature>
<feature type="non-terminal residue" evidence="3">
    <location>
        <position position="81"/>
    </location>
</feature>
<dbReference type="EMBL" id="CAMKVN010026942">
    <property type="protein sequence ID" value="CAI2201236.1"/>
    <property type="molecule type" value="Genomic_DNA"/>
</dbReference>
<name>A0A9W4TCM6_9GLOM</name>
<evidence type="ECO:0000256" key="1">
    <source>
        <dbReference type="SAM" id="Coils"/>
    </source>
</evidence>
<comment type="caution">
    <text evidence="3">The sequence shown here is derived from an EMBL/GenBank/DDBJ whole genome shotgun (WGS) entry which is preliminary data.</text>
</comment>
<dbReference type="Proteomes" id="UP001153678">
    <property type="component" value="Unassembled WGS sequence"/>
</dbReference>
<keyword evidence="4" id="KW-1185">Reference proteome</keyword>
<dbReference type="AlphaFoldDB" id="A0A9W4TCM6"/>